<name>A0A3A3YZ60_9ACTN</name>
<dbReference type="OrthoDB" id="9810876at2"/>
<proteinExistence type="inferred from homology"/>
<comment type="similarity">
    <text evidence="2">Belongs to the UPF0718 family.</text>
</comment>
<evidence type="ECO:0000313" key="9">
    <source>
        <dbReference type="EMBL" id="RJK97030.1"/>
    </source>
</evidence>
<organism evidence="9 10">
    <name type="scientific">Vallicoccus soli</name>
    <dbReference type="NCBI Taxonomy" id="2339232"/>
    <lineage>
        <taxon>Bacteria</taxon>
        <taxon>Bacillati</taxon>
        <taxon>Actinomycetota</taxon>
        <taxon>Actinomycetes</taxon>
        <taxon>Motilibacterales</taxon>
        <taxon>Vallicoccaceae</taxon>
        <taxon>Vallicoccus</taxon>
    </lineage>
</organism>
<feature type="transmembrane region" description="Helical" evidence="8">
    <location>
        <begin position="134"/>
        <end position="158"/>
    </location>
</feature>
<keyword evidence="5 8" id="KW-1133">Transmembrane helix</keyword>
<dbReference type="PANTHER" id="PTHR34184">
    <property type="entry name" value="UPF0718 PROTEIN YCGR"/>
    <property type="match status" value="1"/>
</dbReference>
<keyword evidence="10" id="KW-1185">Reference proteome</keyword>
<evidence type="ECO:0000313" key="10">
    <source>
        <dbReference type="Proteomes" id="UP000265614"/>
    </source>
</evidence>
<keyword evidence="6 8" id="KW-0472">Membrane</keyword>
<dbReference type="GO" id="GO:0005886">
    <property type="term" value="C:plasma membrane"/>
    <property type="evidence" value="ECO:0007669"/>
    <property type="project" value="UniProtKB-SubCell"/>
</dbReference>
<keyword evidence="4 8" id="KW-0812">Transmembrane</keyword>
<dbReference type="AlphaFoldDB" id="A0A3A3YZ60"/>
<feature type="transmembrane region" description="Helical" evidence="8">
    <location>
        <begin position="217"/>
        <end position="238"/>
    </location>
</feature>
<evidence type="ECO:0000256" key="4">
    <source>
        <dbReference type="ARBA" id="ARBA00022692"/>
    </source>
</evidence>
<dbReference type="RefSeq" id="WP_119949747.1">
    <property type="nucleotide sequence ID" value="NZ_QZEZ01000002.1"/>
</dbReference>
<accession>A0A3A3YZ60</accession>
<feature type="transmembrane region" description="Helical" evidence="8">
    <location>
        <begin position="316"/>
        <end position="335"/>
    </location>
</feature>
<evidence type="ECO:0000256" key="2">
    <source>
        <dbReference type="ARBA" id="ARBA00006386"/>
    </source>
</evidence>
<dbReference type="PANTHER" id="PTHR34184:SF4">
    <property type="entry name" value="UPF0718 PROTEIN YCGR"/>
    <property type="match status" value="1"/>
</dbReference>
<evidence type="ECO:0000256" key="5">
    <source>
        <dbReference type="ARBA" id="ARBA00022989"/>
    </source>
</evidence>
<feature type="transmembrane region" description="Helical" evidence="8">
    <location>
        <begin position="27"/>
        <end position="48"/>
    </location>
</feature>
<comment type="caution">
    <text evidence="9">The sequence shown here is derived from an EMBL/GenBank/DDBJ whole genome shotgun (WGS) entry which is preliminary data.</text>
</comment>
<evidence type="ECO:0000256" key="6">
    <source>
        <dbReference type="ARBA" id="ARBA00023136"/>
    </source>
</evidence>
<keyword evidence="3" id="KW-1003">Cell membrane</keyword>
<dbReference type="Proteomes" id="UP000265614">
    <property type="component" value="Unassembled WGS sequence"/>
</dbReference>
<reference evidence="9 10" key="1">
    <citation type="submission" date="2018-09" db="EMBL/GenBank/DDBJ databases">
        <title>YIM 75000 draft genome.</title>
        <authorList>
            <person name="Tang S."/>
            <person name="Feng Y."/>
        </authorList>
    </citation>
    <scope>NUCLEOTIDE SEQUENCE [LARGE SCALE GENOMIC DNA]</scope>
    <source>
        <strain evidence="9 10">YIM 75000</strain>
    </source>
</reference>
<dbReference type="EMBL" id="QZEZ01000002">
    <property type="protein sequence ID" value="RJK97030.1"/>
    <property type="molecule type" value="Genomic_DNA"/>
</dbReference>
<evidence type="ECO:0000256" key="8">
    <source>
        <dbReference type="SAM" id="Phobius"/>
    </source>
</evidence>
<comment type="subcellular location">
    <subcellularLocation>
        <location evidence="1">Cell membrane</location>
        <topology evidence="1">Multi-pass membrane protein</topology>
    </subcellularLocation>
</comment>
<sequence>MRRVTASTEQRAPAPPDRRRLPRPGSLEVLTAVLVLLVLLRGQVAGLVDHPAVQTWSTVFVSVTVQALPFLVSGVLLSAVLTAYVPPQALARALPRRPALAVPVAGGAGMLLPGCECASVPVAGSLVRRGVAPAAALTFLLAAPAVNPIVLVSTAVAFPGQPEVVLARFLASFATAVALGWAWLRLGRTDLLRLRSPHLPEGSPRGAVFRAAMQHDVLHAGGFLVVGGAVAATFGVALPTSVVDALAEQPVLAVLALALLAVAVAICSEADAFVAASFSSVSPTAQLAFMVVGPAVDVKLIAMQSGTFGGAFAARFAPATFGVAVLSSALVGWWLL</sequence>
<dbReference type="Pfam" id="PF03773">
    <property type="entry name" value="ArsP_1"/>
    <property type="match status" value="1"/>
</dbReference>
<feature type="transmembrane region" description="Helical" evidence="8">
    <location>
        <begin position="274"/>
        <end position="296"/>
    </location>
</feature>
<feature type="region of interest" description="Disordered" evidence="7">
    <location>
        <begin position="1"/>
        <end position="23"/>
    </location>
</feature>
<dbReference type="InterPro" id="IPR005524">
    <property type="entry name" value="DUF318"/>
</dbReference>
<dbReference type="InterPro" id="IPR052923">
    <property type="entry name" value="UPF0718"/>
</dbReference>
<gene>
    <name evidence="9" type="ORF">D5H78_07345</name>
</gene>
<feature type="transmembrane region" description="Helical" evidence="8">
    <location>
        <begin position="250"/>
        <end position="267"/>
    </location>
</feature>
<protein>
    <submittedName>
        <fullName evidence="9">Permease</fullName>
    </submittedName>
</protein>
<evidence type="ECO:0000256" key="1">
    <source>
        <dbReference type="ARBA" id="ARBA00004651"/>
    </source>
</evidence>
<evidence type="ECO:0000256" key="3">
    <source>
        <dbReference type="ARBA" id="ARBA00022475"/>
    </source>
</evidence>
<feature type="transmembrane region" description="Helical" evidence="8">
    <location>
        <begin position="164"/>
        <end position="184"/>
    </location>
</feature>
<feature type="transmembrane region" description="Helical" evidence="8">
    <location>
        <begin position="68"/>
        <end position="87"/>
    </location>
</feature>
<feature type="compositionally biased region" description="Polar residues" evidence="7">
    <location>
        <begin position="1"/>
        <end position="10"/>
    </location>
</feature>
<evidence type="ECO:0000256" key="7">
    <source>
        <dbReference type="SAM" id="MobiDB-lite"/>
    </source>
</evidence>